<protein>
    <submittedName>
        <fullName evidence="8">G-protein coupled receptors family 1 profile domain-containing protein</fullName>
    </submittedName>
</protein>
<feature type="transmembrane region" description="Helical" evidence="5">
    <location>
        <begin position="79"/>
        <end position="101"/>
    </location>
</feature>
<comment type="subcellular location">
    <subcellularLocation>
        <location evidence="1">Membrane</location>
    </subcellularLocation>
</comment>
<evidence type="ECO:0000256" key="2">
    <source>
        <dbReference type="ARBA" id="ARBA00022692"/>
    </source>
</evidence>
<feature type="transmembrane region" description="Helical" evidence="5">
    <location>
        <begin position="37"/>
        <end position="58"/>
    </location>
</feature>
<dbReference type="WBParaSite" id="PSAMB.scaffold1685size28741.g14409.t1">
    <property type="protein sequence ID" value="PSAMB.scaffold1685size28741.g14409.t1"/>
    <property type="gene ID" value="PSAMB.scaffold1685size28741.g14409"/>
</dbReference>
<dbReference type="InterPro" id="IPR000276">
    <property type="entry name" value="GPCR_Rhodpsn"/>
</dbReference>
<keyword evidence="7" id="KW-1185">Reference proteome</keyword>
<dbReference type="SUPFAM" id="SSF46458">
    <property type="entry name" value="Globin-like"/>
    <property type="match status" value="1"/>
</dbReference>
<evidence type="ECO:0000256" key="1">
    <source>
        <dbReference type="ARBA" id="ARBA00004370"/>
    </source>
</evidence>
<dbReference type="Gene3D" id="1.10.490.10">
    <property type="entry name" value="Globins"/>
    <property type="match status" value="1"/>
</dbReference>
<organism evidence="7 8">
    <name type="scientific">Plectus sambesii</name>
    <dbReference type="NCBI Taxonomy" id="2011161"/>
    <lineage>
        <taxon>Eukaryota</taxon>
        <taxon>Metazoa</taxon>
        <taxon>Ecdysozoa</taxon>
        <taxon>Nematoda</taxon>
        <taxon>Chromadorea</taxon>
        <taxon>Plectida</taxon>
        <taxon>Plectina</taxon>
        <taxon>Plectoidea</taxon>
        <taxon>Plectidae</taxon>
        <taxon>Plectus</taxon>
    </lineage>
</organism>
<feature type="transmembrane region" description="Helical" evidence="5">
    <location>
        <begin position="121"/>
        <end position="142"/>
    </location>
</feature>
<name>A0A914V8T9_9BILA</name>
<dbReference type="PANTHER" id="PTHR46641">
    <property type="entry name" value="FMRFAMIDE RECEPTOR-RELATED"/>
    <property type="match status" value="1"/>
</dbReference>
<evidence type="ECO:0000256" key="5">
    <source>
        <dbReference type="SAM" id="Phobius"/>
    </source>
</evidence>
<dbReference type="GO" id="GO:0019825">
    <property type="term" value="F:oxygen binding"/>
    <property type="evidence" value="ECO:0007669"/>
    <property type="project" value="InterPro"/>
</dbReference>
<dbReference type="PROSITE" id="PS50262">
    <property type="entry name" value="G_PROTEIN_RECEP_F1_2"/>
    <property type="match status" value="1"/>
</dbReference>
<dbReference type="PROSITE" id="PS00237">
    <property type="entry name" value="G_PROTEIN_RECEP_F1_1"/>
    <property type="match status" value="1"/>
</dbReference>
<evidence type="ECO:0000256" key="3">
    <source>
        <dbReference type="ARBA" id="ARBA00022989"/>
    </source>
</evidence>
<dbReference type="GO" id="GO:0020037">
    <property type="term" value="F:heme binding"/>
    <property type="evidence" value="ECO:0007669"/>
    <property type="project" value="InterPro"/>
</dbReference>
<dbReference type="GO" id="GO:0016020">
    <property type="term" value="C:membrane"/>
    <property type="evidence" value="ECO:0007669"/>
    <property type="project" value="UniProtKB-SubCell"/>
</dbReference>
<reference evidence="8" key="1">
    <citation type="submission" date="2022-11" db="UniProtKB">
        <authorList>
            <consortium name="WormBaseParasite"/>
        </authorList>
    </citation>
    <scope>IDENTIFICATION</scope>
</reference>
<evidence type="ECO:0000313" key="7">
    <source>
        <dbReference type="Proteomes" id="UP000887566"/>
    </source>
</evidence>
<dbReference type="InterPro" id="IPR009050">
    <property type="entry name" value="Globin-like_sf"/>
</dbReference>
<dbReference type="GO" id="GO:0004930">
    <property type="term" value="F:G protein-coupled receptor activity"/>
    <property type="evidence" value="ECO:0007669"/>
    <property type="project" value="InterPro"/>
</dbReference>
<evidence type="ECO:0000259" key="6">
    <source>
        <dbReference type="PROSITE" id="PS50262"/>
    </source>
</evidence>
<keyword evidence="3 5" id="KW-1133">Transmembrane helix</keyword>
<sequence>MIIVADTPFPYYHYQTHNDTQDAATFDMRNNLCFTTTPALCYFAAPITALLAIFGIVSNIRTFLVTIHDKPWGHRLSHYVQALCLWDASLLTGILILKALFCLRARYRPMELWSPMESLLALSLSPLVDVCVTGSTWVMVAITADRYMAVSQPLRERTRNAKSVKWISAAIVVFSIAINLPRSLFEYHMSDCVNWRAAHIEDSEDNRHAIRFYIIVGRIIPDLLFRSPAPILISIFLTFKIVKHCGERLSRKEHSNLLPNMSNESGVHSTSSKSDNLKSPWLLAALNGKFLVCSVMYIGSTAVLWLDNHPISDPPSNLVQMLKEFGTLLIVVHSSTNWLFFRKDHSSLERQPSVPDYEIFDAREKRRLTSIWAKIDVRELGTNLLLILLENNPSLIKSICPHIDDGIFDHDELLRQPRIIMVGARIGQFIEQMMKVLNNENMTKEDFAQIRTELRNIGLVHFVERVKMTSQDWFLTKRFLVDLMIARAEKVDSREHTDVANKFASFIIHEMKNGYVCEAARTVHQSSCPFERDQTASGRVSPVSTPGVHKPRHLNYPSHCPSMYSPKGCTTPSATVSSTAETSSIISVAHDYIIAIDARCDADDVIFV</sequence>
<keyword evidence="4 5" id="KW-0472">Membrane</keyword>
<dbReference type="InterPro" id="IPR012292">
    <property type="entry name" value="Globin/Proto"/>
</dbReference>
<keyword evidence="2 5" id="KW-0812">Transmembrane</keyword>
<dbReference type="Proteomes" id="UP000887566">
    <property type="component" value="Unplaced"/>
</dbReference>
<dbReference type="AlphaFoldDB" id="A0A914V8T9"/>
<dbReference type="Pfam" id="PF00001">
    <property type="entry name" value="7tm_1"/>
    <property type="match status" value="1"/>
</dbReference>
<dbReference type="InterPro" id="IPR017452">
    <property type="entry name" value="GPCR_Rhodpsn_7TM"/>
</dbReference>
<dbReference type="SUPFAM" id="SSF81321">
    <property type="entry name" value="Family A G protein-coupled receptor-like"/>
    <property type="match status" value="1"/>
</dbReference>
<proteinExistence type="predicted"/>
<evidence type="ECO:0000313" key="8">
    <source>
        <dbReference type="WBParaSite" id="PSAMB.scaffold1685size28741.g14409.t1"/>
    </source>
</evidence>
<feature type="transmembrane region" description="Helical" evidence="5">
    <location>
        <begin position="163"/>
        <end position="180"/>
    </location>
</feature>
<dbReference type="InterPro" id="IPR052954">
    <property type="entry name" value="GPCR-Ligand_Int"/>
</dbReference>
<evidence type="ECO:0000256" key="4">
    <source>
        <dbReference type="ARBA" id="ARBA00023136"/>
    </source>
</evidence>
<dbReference type="PANTHER" id="PTHR46641:SF10">
    <property type="entry name" value="G-PROTEIN COUPLED RECEPTORS FAMILY 1 PROFILE DOMAIN-CONTAINING PROTEIN"/>
    <property type="match status" value="1"/>
</dbReference>
<accession>A0A914V8T9</accession>
<dbReference type="Gene3D" id="1.20.1070.10">
    <property type="entry name" value="Rhodopsin 7-helix transmembrane proteins"/>
    <property type="match status" value="1"/>
</dbReference>
<feature type="domain" description="G-protein coupled receptors family 1 profile" evidence="6">
    <location>
        <begin position="58"/>
        <end position="341"/>
    </location>
</feature>